<dbReference type="AlphaFoldDB" id="A0A3M7LG72"/>
<dbReference type="Proteomes" id="UP000267524">
    <property type="component" value="Unassembled WGS sequence"/>
</dbReference>
<sequence>MKIKILLSLLAISMSLSCSNDQLQDDIDEMTIKEEVLKNDHKVNFINNYYSGWNENIRYPSPDNDPQFFDIWLPEKRNISDTHLFVFIHGGSFTGGDKTDSEYVAAINAIKSQFPNSAIATINYRVGLTMLLDKPILDVQSALHYLIGQAPLMNISNNNIVLIGESAGAYLAFFEAFRRDSQLGNQKRYKAVVSLSGFAEIIPKSDSNTTFANLIALQALTVKVPNLNFNEYSPINRITNLIKANDFPEIYLFYGESDKVLSGSNSKNIYKKIQESGVQKYIDKSYIQSFPNQGHTMNASAKNTIAQILTQKLVF</sequence>
<evidence type="ECO:0000259" key="3">
    <source>
        <dbReference type="Pfam" id="PF20434"/>
    </source>
</evidence>
<evidence type="ECO:0000313" key="4">
    <source>
        <dbReference type="EMBL" id="RMZ61114.1"/>
    </source>
</evidence>
<feature type="chain" id="PRO_5018179638" evidence="2">
    <location>
        <begin position="21"/>
        <end position="315"/>
    </location>
</feature>
<keyword evidence="1 4" id="KW-0378">Hydrolase</keyword>
<dbReference type="GO" id="GO:0004061">
    <property type="term" value="F:arylformamidase activity"/>
    <property type="evidence" value="ECO:0007669"/>
    <property type="project" value="TreeGrafter"/>
</dbReference>
<protein>
    <submittedName>
        <fullName evidence="4">Alpha/beta hydrolase</fullName>
    </submittedName>
</protein>
<dbReference type="EMBL" id="QWIV01000005">
    <property type="protein sequence ID" value="RMZ61114.1"/>
    <property type="molecule type" value="Genomic_DNA"/>
</dbReference>
<feature type="domain" description="BD-FAE-like" evidence="3">
    <location>
        <begin position="70"/>
        <end position="272"/>
    </location>
</feature>
<dbReference type="PANTHER" id="PTHR48081:SF33">
    <property type="entry name" value="KYNURENINE FORMAMIDASE"/>
    <property type="match status" value="1"/>
</dbReference>
<accession>A0A3M7LG72</accession>
<keyword evidence="5" id="KW-1185">Reference proteome</keyword>
<dbReference type="InterPro" id="IPR049492">
    <property type="entry name" value="BD-FAE-like_dom"/>
</dbReference>
<evidence type="ECO:0000256" key="2">
    <source>
        <dbReference type="SAM" id="SignalP"/>
    </source>
</evidence>
<gene>
    <name evidence="4" type="ORF">D1632_03905</name>
</gene>
<dbReference type="PROSITE" id="PS51257">
    <property type="entry name" value="PROKAR_LIPOPROTEIN"/>
    <property type="match status" value="1"/>
</dbReference>
<keyword evidence="2" id="KW-0732">Signal</keyword>
<name>A0A3M7LG72_9FLAO</name>
<dbReference type="InterPro" id="IPR050300">
    <property type="entry name" value="GDXG_lipolytic_enzyme"/>
</dbReference>
<proteinExistence type="predicted"/>
<comment type="caution">
    <text evidence="4">The sequence shown here is derived from an EMBL/GenBank/DDBJ whole genome shotgun (WGS) entry which is preliminary data.</text>
</comment>
<dbReference type="InterPro" id="IPR029058">
    <property type="entry name" value="AB_hydrolase_fold"/>
</dbReference>
<dbReference type="PANTHER" id="PTHR48081">
    <property type="entry name" value="AB HYDROLASE SUPERFAMILY PROTEIN C4A8.06C"/>
    <property type="match status" value="1"/>
</dbReference>
<dbReference type="Pfam" id="PF20434">
    <property type="entry name" value="BD-FAE"/>
    <property type="match status" value="1"/>
</dbReference>
<dbReference type="RefSeq" id="WP_122545917.1">
    <property type="nucleotide sequence ID" value="NZ_QWIV01000005.1"/>
</dbReference>
<feature type="signal peptide" evidence="2">
    <location>
        <begin position="1"/>
        <end position="20"/>
    </location>
</feature>
<dbReference type="Gene3D" id="3.40.50.1820">
    <property type="entry name" value="alpha/beta hydrolase"/>
    <property type="match status" value="1"/>
</dbReference>
<reference evidence="4 5" key="1">
    <citation type="submission" date="2018-08" db="EMBL/GenBank/DDBJ databases">
        <title>Chryseobacterium nematophagum: a novel matrix digesting pathogen of nematodes.</title>
        <authorList>
            <person name="Page A."/>
            <person name="Roberts M."/>
            <person name="Felix M.-A."/>
            <person name="Weir W."/>
        </authorList>
    </citation>
    <scope>NUCLEOTIDE SEQUENCE [LARGE SCALE GENOMIC DNA]</scope>
    <source>
        <strain evidence="4 5">JUb275</strain>
    </source>
</reference>
<evidence type="ECO:0000313" key="5">
    <source>
        <dbReference type="Proteomes" id="UP000267524"/>
    </source>
</evidence>
<evidence type="ECO:0000256" key="1">
    <source>
        <dbReference type="ARBA" id="ARBA00022801"/>
    </source>
</evidence>
<dbReference type="SUPFAM" id="SSF53474">
    <property type="entry name" value="alpha/beta-Hydrolases"/>
    <property type="match status" value="1"/>
</dbReference>
<organism evidence="4 5">
    <name type="scientific">Chryseobacterium nematophagum</name>
    <dbReference type="NCBI Taxonomy" id="2305228"/>
    <lineage>
        <taxon>Bacteria</taxon>
        <taxon>Pseudomonadati</taxon>
        <taxon>Bacteroidota</taxon>
        <taxon>Flavobacteriia</taxon>
        <taxon>Flavobacteriales</taxon>
        <taxon>Weeksellaceae</taxon>
        <taxon>Chryseobacterium group</taxon>
        <taxon>Chryseobacterium</taxon>
    </lineage>
</organism>